<gene>
    <name evidence="1" type="ORF">ARTHRO_60227</name>
</gene>
<dbReference type="AlphaFoldDB" id="A0A9P1KJS8"/>
<keyword evidence="2" id="KW-1185">Reference proteome</keyword>
<dbReference type="EMBL" id="FO818640">
    <property type="protein sequence ID" value="CDM97626.1"/>
    <property type="molecule type" value="Genomic_DNA"/>
</dbReference>
<dbReference type="Proteomes" id="UP000032946">
    <property type="component" value="Chromosome"/>
</dbReference>
<proteinExistence type="predicted"/>
<protein>
    <submittedName>
        <fullName evidence="1">Uncharacterized protein</fullName>
    </submittedName>
</protein>
<evidence type="ECO:0000313" key="2">
    <source>
        <dbReference type="Proteomes" id="UP000032946"/>
    </source>
</evidence>
<reference evidence="1 2" key="1">
    <citation type="submission" date="2014-02" db="EMBL/GenBank/DDBJ databases">
        <authorList>
            <person name="Genoscope - CEA"/>
        </authorList>
    </citation>
    <scope>NUCLEOTIDE SEQUENCE [LARGE SCALE GENOMIC DNA]</scope>
    <source>
        <strain evidence="1 2">PCC 8005</strain>
    </source>
</reference>
<organism evidence="1 2">
    <name type="scientific">Limnospira indica PCC 8005</name>
    <dbReference type="NCBI Taxonomy" id="376219"/>
    <lineage>
        <taxon>Bacteria</taxon>
        <taxon>Bacillati</taxon>
        <taxon>Cyanobacteriota</taxon>
        <taxon>Cyanophyceae</taxon>
        <taxon>Oscillatoriophycideae</taxon>
        <taxon>Oscillatoriales</taxon>
        <taxon>Sirenicapillariaceae</taxon>
        <taxon>Limnospira</taxon>
    </lineage>
</organism>
<evidence type="ECO:0000313" key="1">
    <source>
        <dbReference type="EMBL" id="CDM97626.1"/>
    </source>
</evidence>
<name>A0A9P1KJS8_9CYAN</name>
<accession>A0A9P1KJS8</accession>
<sequence>MNPEPEFNPRFALHLRTIRYNNPKDSQLNNEYTVKPQTMPNFLDDILIKSDSSW</sequence>